<reference evidence="2" key="1">
    <citation type="submission" date="2016-11" db="EMBL/GenBank/DDBJ databases">
        <title>Complete Genome Sequence of alachlor-degrading Sphingomonas sp. strain JJ-A5.</title>
        <authorList>
            <person name="Lee H."/>
            <person name="Ka J.-O."/>
        </authorList>
    </citation>
    <scope>NUCLEOTIDE SEQUENCE [LARGE SCALE GENOMIC DNA]</scope>
    <source>
        <strain evidence="2">JJ-A5</strain>
    </source>
</reference>
<dbReference type="KEGG" id="sphj:BSL82_10565"/>
<evidence type="ECO:0000313" key="1">
    <source>
        <dbReference type="EMBL" id="API59707.1"/>
    </source>
</evidence>
<sequence>MLFLIRCTASIPNMTRARPISAASANALERRFCEILAEHLANQVTSIDGKAEANSLTAKFGRSPERYKRLLRLSNLSPGIVAAVFEGAQPPRLTNRFLQNLAGLPLSWSEQEQLLLA</sequence>
<dbReference type="EMBL" id="CP018221">
    <property type="protein sequence ID" value="API59707.1"/>
    <property type="molecule type" value="Genomic_DNA"/>
</dbReference>
<gene>
    <name evidence="1" type="ORF">BSL82_10565</name>
</gene>
<organism evidence="1 2">
    <name type="scientific">Tardibacter chloracetimidivorans</name>
    <dbReference type="NCBI Taxonomy" id="1921510"/>
    <lineage>
        <taxon>Bacteria</taxon>
        <taxon>Pseudomonadati</taxon>
        <taxon>Pseudomonadota</taxon>
        <taxon>Alphaproteobacteria</taxon>
        <taxon>Sphingomonadales</taxon>
        <taxon>Sphingomonadaceae</taxon>
        <taxon>Tardibacter</taxon>
    </lineage>
</organism>
<name>A0A1L3ZVQ4_9SPHN</name>
<accession>A0A1L3ZVQ4</accession>
<keyword evidence="2" id="KW-1185">Reference proteome</keyword>
<dbReference type="Proteomes" id="UP000182063">
    <property type="component" value="Chromosome"/>
</dbReference>
<evidence type="ECO:0000313" key="2">
    <source>
        <dbReference type="Proteomes" id="UP000182063"/>
    </source>
</evidence>
<dbReference type="AlphaFoldDB" id="A0A1L3ZVQ4"/>
<proteinExistence type="predicted"/>
<protein>
    <submittedName>
        <fullName evidence="1">Uncharacterized protein</fullName>
    </submittedName>
</protein>